<reference evidence="1 2" key="1">
    <citation type="submission" date="2013-03" db="EMBL/GenBank/DDBJ databases">
        <authorList>
            <person name="Warren W."/>
            <person name="Wilson R.K."/>
        </authorList>
    </citation>
    <scope>NUCLEOTIDE SEQUENCE</scope>
</reference>
<dbReference type="PANTHER" id="PTHR12138:SF162">
    <property type="entry name" value="CHROMOSOME UNDETERMINED SCAFFOLD_275, WHOLE GENOME SHOTGUN SEQUENCE"/>
    <property type="match status" value="1"/>
</dbReference>
<keyword evidence="2" id="KW-1185">Reference proteome</keyword>
<protein>
    <submittedName>
        <fullName evidence="1">Uncharacterized protein</fullName>
    </submittedName>
</protein>
<dbReference type="PANTHER" id="PTHR12138">
    <property type="entry name" value="PRIMATE-EXPANDED PROTEIN FAMILY"/>
    <property type="match status" value="1"/>
</dbReference>
<dbReference type="GeneTree" id="ENSGT00940000166143"/>
<proteinExistence type="predicted"/>
<dbReference type="AlphaFoldDB" id="A0A7N9CAK2"/>
<evidence type="ECO:0000313" key="2">
    <source>
        <dbReference type="Proteomes" id="UP000233100"/>
    </source>
</evidence>
<sequence length="168" mass="17804">LCDLNHYISHQLLCNKPPQNLVAQNNNCLFLTVLKFGQGLAGQLTFSLHSVAGNCVCVCLCVCVCVLRHGLTLSHRLECSSVIITHGSLKLLGSRDPPASVCQVVRTMGTHNHAWLIFKFSVESGSCYAAQAGLELLGSNNPPSSASQSAGIPGTSHSALPMVLCFVS</sequence>
<dbReference type="Proteomes" id="UP000233100">
    <property type="component" value="Chromosome 13"/>
</dbReference>
<dbReference type="Ensembl" id="ENSMFAT00000073525.1">
    <property type="protein sequence ID" value="ENSMFAP00000047196.1"/>
    <property type="gene ID" value="ENSMFAG00000060086.1"/>
</dbReference>
<dbReference type="PRINTS" id="PR02045">
    <property type="entry name" value="F138DOMAIN"/>
</dbReference>
<reference evidence="1" key="2">
    <citation type="submission" date="2025-08" db="UniProtKB">
        <authorList>
            <consortium name="Ensembl"/>
        </authorList>
    </citation>
    <scope>IDENTIFICATION</scope>
</reference>
<evidence type="ECO:0000313" key="1">
    <source>
        <dbReference type="Ensembl" id="ENSMFAP00000047196.1"/>
    </source>
</evidence>
<organism evidence="1 2">
    <name type="scientific">Macaca fascicularis</name>
    <name type="common">Crab-eating macaque</name>
    <name type="synonym">Cynomolgus monkey</name>
    <dbReference type="NCBI Taxonomy" id="9541"/>
    <lineage>
        <taxon>Eukaryota</taxon>
        <taxon>Metazoa</taxon>
        <taxon>Chordata</taxon>
        <taxon>Craniata</taxon>
        <taxon>Vertebrata</taxon>
        <taxon>Euteleostomi</taxon>
        <taxon>Mammalia</taxon>
        <taxon>Eutheria</taxon>
        <taxon>Euarchontoglires</taxon>
        <taxon>Primates</taxon>
        <taxon>Haplorrhini</taxon>
        <taxon>Catarrhini</taxon>
        <taxon>Cercopithecidae</taxon>
        <taxon>Cercopithecinae</taxon>
        <taxon>Macaca</taxon>
    </lineage>
</organism>
<reference evidence="1" key="3">
    <citation type="submission" date="2025-09" db="UniProtKB">
        <authorList>
            <consortium name="Ensembl"/>
        </authorList>
    </citation>
    <scope>IDENTIFICATION</scope>
</reference>
<name>A0A7N9CAK2_MACFA</name>
<accession>A0A7N9CAK2</accession>